<dbReference type="Pfam" id="PF09965">
    <property type="entry name" value="DUF2199"/>
    <property type="match status" value="1"/>
</dbReference>
<dbReference type="EMBL" id="CP104562">
    <property type="protein sequence ID" value="UXH79253.1"/>
    <property type="molecule type" value="Genomic_DNA"/>
</dbReference>
<dbReference type="InterPro" id="IPR018697">
    <property type="entry name" value="DUF2199"/>
</dbReference>
<proteinExistence type="predicted"/>
<evidence type="ECO:0000313" key="1">
    <source>
        <dbReference type="EMBL" id="UXH79253.1"/>
    </source>
</evidence>
<keyword evidence="2" id="KW-1185">Reference proteome</keyword>
<protein>
    <submittedName>
        <fullName evidence="1">DUF2199 domain-containing protein</fullName>
    </submittedName>
</protein>
<name>A0ABY6B239_9BURK</name>
<accession>A0ABY6B239</accession>
<sequence length="174" mass="19485">MTDASFSCSTCGQVHRGLPTDFGFRLPDEVHALDYLERYARCRSNADLCTVDESRYFIRGFLPLPLTEQDDDFCWGIWAEVDRATHDHYVAGFDGGPLLGTTARGTLANTIPGYEETSGLPVRIEFQDAGSRPKFLLTDDVTHALAHEQRGGISDKRHHDILEAVGHFKVDRED</sequence>
<dbReference type="RefSeq" id="WP_261759073.1">
    <property type="nucleotide sequence ID" value="NZ_CP104562.2"/>
</dbReference>
<reference evidence="1" key="1">
    <citation type="submission" date="2022-10" db="EMBL/GenBank/DDBJ databases">
        <title>Characterization and whole genome sequencing of a new Roseateles species, isolated from fresh water.</title>
        <authorList>
            <person name="Guliayeva D.Y."/>
            <person name="Akhremchuk A.E."/>
            <person name="Sikolenko M.A."/>
            <person name="Valentovich L.N."/>
            <person name="Sidarenka A.V."/>
        </authorList>
    </citation>
    <scope>NUCLEOTIDE SEQUENCE</scope>
    <source>
        <strain evidence="1">BIM B-1768</strain>
    </source>
</reference>
<gene>
    <name evidence="1" type="ORF">N4261_04780</name>
</gene>
<evidence type="ECO:0000313" key="2">
    <source>
        <dbReference type="Proteomes" id="UP001064933"/>
    </source>
</evidence>
<organism evidence="1 2">
    <name type="scientific">Roseateles amylovorans</name>
    <dbReference type="NCBI Taxonomy" id="2978473"/>
    <lineage>
        <taxon>Bacteria</taxon>
        <taxon>Pseudomonadati</taxon>
        <taxon>Pseudomonadota</taxon>
        <taxon>Betaproteobacteria</taxon>
        <taxon>Burkholderiales</taxon>
        <taxon>Sphaerotilaceae</taxon>
        <taxon>Roseateles</taxon>
    </lineage>
</organism>
<dbReference type="Proteomes" id="UP001064933">
    <property type="component" value="Chromosome"/>
</dbReference>